<keyword evidence="3" id="KW-1185">Reference proteome</keyword>
<organism evidence="3 4">
    <name type="scientific">Sipha flava</name>
    <name type="common">yellow sugarcane aphid</name>
    <dbReference type="NCBI Taxonomy" id="143950"/>
    <lineage>
        <taxon>Eukaryota</taxon>
        <taxon>Metazoa</taxon>
        <taxon>Ecdysozoa</taxon>
        <taxon>Arthropoda</taxon>
        <taxon>Hexapoda</taxon>
        <taxon>Insecta</taxon>
        <taxon>Pterygota</taxon>
        <taxon>Neoptera</taxon>
        <taxon>Paraneoptera</taxon>
        <taxon>Hemiptera</taxon>
        <taxon>Sternorrhyncha</taxon>
        <taxon>Aphidomorpha</taxon>
        <taxon>Aphidoidea</taxon>
        <taxon>Aphididae</taxon>
        <taxon>Sipha</taxon>
    </lineage>
</organism>
<name>A0A8B8GJC8_9HEMI</name>
<keyword evidence="1" id="KW-0175">Coiled coil</keyword>
<dbReference type="PROSITE" id="PS50994">
    <property type="entry name" value="INTEGRASE"/>
    <property type="match status" value="1"/>
</dbReference>
<reference evidence="4" key="1">
    <citation type="submission" date="2025-08" db="UniProtKB">
        <authorList>
            <consortium name="RefSeq"/>
        </authorList>
    </citation>
    <scope>IDENTIFICATION</scope>
    <source>
        <tissue evidence="4">Whole body</tissue>
    </source>
</reference>
<feature type="coiled-coil region" evidence="1">
    <location>
        <begin position="171"/>
        <end position="208"/>
    </location>
</feature>
<protein>
    <submittedName>
        <fullName evidence="4">KRAB-A domain-containing protein 2-like</fullName>
    </submittedName>
</protein>
<dbReference type="AlphaFoldDB" id="A0A8B8GJC8"/>
<dbReference type="GO" id="GO:0015074">
    <property type="term" value="P:DNA integration"/>
    <property type="evidence" value="ECO:0007669"/>
    <property type="project" value="InterPro"/>
</dbReference>
<gene>
    <name evidence="4" type="primary">LOC112692628</name>
</gene>
<dbReference type="OrthoDB" id="10038074at2759"/>
<dbReference type="InterPro" id="IPR012337">
    <property type="entry name" value="RNaseH-like_sf"/>
</dbReference>
<evidence type="ECO:0000259" key="2">
    <source>
        <dbReference type="PROSITE" id="PS50994"/>
    </source>
</evidence>
<dbReference type="PANTHER" id="PTHR37984:SF5">
    <property type="entry name" value="PROTEIN NYNRIN-LIKE"/>
    <property type="match status" value="1"/>
</dbReference>
<dbReference type="InterPro" id="IPR036397">
    <property type="entry name" value="RNaseH_sf"/>
</dbReference>
<proteinExistence type="predicted"/>
<dbReference type="InterPro" id="IPR050951">
    <property type="entry name" value="Retrovirus_Pol_polyprotein"/>
</dbReference>
<feature type="domain" description="Integrase catalytic" evidence="2">
    <location>
        <begin position="1"/>
        <end position="146"/>
    </location>
</feature>
<dbReference type="GO" id="GO:0003676">
    <property type="term" value="F:nucleic acid binding"/>
    <property type="evidence" value="ECO:0007669"/>
    <property type="project" value="InterPro"/>
</dbReference>
<evidence type="ECO:0000256" key="1">
    <source>
        <dbReference type="SAM" id="Coils"/>
    </source>
</evidence>
<dbReference type="PANTHER" id="PTHR37984">
    <property type="entry name" value="PROTEIN CBG26694"/>
    <property type="match status" value="1"/>
</dbReference>
<dbReference type="SUPFAM" id="SSF53098">
    <property type="entry name" value="Ribonuclease H-like"/>
    <property type="match status" value="1"/>
</dbReference>
<dbReference type="GeneID" id="112692628"/>
<sequence length="376" mass="42911">MQSNKDGDFKFILVYQDHFTKFVSLRSLKTKTASEVAYNLIDIFCIFGAPCILQSDNDREFVNHIINDLVLMWDGLKIVHGKPRHSQSQGSVERANKDIEKIIYAWMEENQSRKWSEGLRFCQFSKNSAYHAGIKQPPYEAMFGKKVSLELKMSFLPNDIINNVNDENDLLKFVENENENEMEVLNENENEMEVLIENENEMEVLNENEKILVNLSEQKQHFKKAREKATDGLVAQAKKIKLMSENQFSPLNVKMTVKIPVPCVDRGKVDANNVLGVILSVTDDGFYKIGTKNGILSSLYARNQIFQSKEQFISSNDVPNIEIPLRTASIQNSLTGEQGYIFCSCKTKCTTKRCKCKQQNILCSSKCHGSNMCSNK</sequence>
<dbReference type="Proteomes" id="UP000694846">
    <property type="component" value="Unplaced"/>
</dbReference>
<evidence type="ECO:0000313" key="3">
    <source>
        <dbReference type="Proteomes" id="UP000694846"/>
    </source>
</evidence>
<accession>A0A8B8GJC8</accession>
<dbReference type="RefSeq" id="XP_025423138.1">
    <property type="nucleotide sequence ID" value="XM_025567353.1"/>
</dbReference>
<dbReference type="Gene3D" id="3.30.420.10">
    <property type="entry name" value="Ribonuclease H-like superfamily/Ribonuclease H"/>
    <property type="match status" value="1"/>
</dbReference>
<evidence type="ECO:0000313" key="4">
    <source>
        <dbReference type="RefSeq" id="XP_025423138.1"/>
    </source>
</evidence>
<dbReference type="InterPro" id="IPR001584">
    <property type="entry name" value="Integrase_cat-core"/>
</dbReference>